<accession>A0A4E0RXS1</accession>
<dbReference type="CDD" id="cd02808">
    <property type="entry name" value="GltS_FMN"/>
    <property type="match status" value="1"/>
</dbReference>
<comment type="caution">
    <text evidence="23">The sequence shown here is derived from an EMBL/GenBank/DDBJ whole genome shotgun (WGS) entry which is preliminary data.</text>
</comment>
<dbReference type="FunFam" id="2.160.20.60:FF:000001">
    <property type="entry name" value="Glutamate synthase, large subunit"/>
    <property type="match status" value="1"/>
</dbReference>
<dbReference type="Gene3D" id="3.50.50.60">
    <property type="entry name" value="FAD/NAD(P)-binding domain"/>
    <property type="match status" value="1"/>
</dbReference>
<evidence type="ECO:0000256" key="1">
    <source>
        <dbReference type="ARBA" id="ARBA00001917"/>
    </source>
</evidence>
<dbReference type="NCBIfam" id="TIGR01317">
    <property type="entry name" value="GOGAT_sm_gam"/>
    <property type="match status" value="1"/>
</dbReference>
<dbReference type="Proteomes" id="UP000230066">
    <property type="component" value="Unassembled WGS sequence"/>
</dbReference>
<dbReference type="Pfam" id="PF01493">
    <property type="entry name" value="GXGXG"/>
    <property type="match status" value="1"/>
</dbReference>
<evidence type="ECO:0000256" key="20">
    <source>
        <dbReference type="PIRSR" id="PIRSR000187-1"/>
    </source>
</evidence>
<dbReference type="PIRSF" id="PIRSF000187">
    <property type="entry name" value="GOGAT"/>
    <property type="match status" value="1"/>
</dbReference>
<dbReference type="CDD" id="cd00713">
    <property type="entry name" value="GltS"/>
    <property type="match status" value="1"/>
</dbReference>
<comment type="cofactor">
    <cofactor evidence="21">
        <name>[3Fe-4S] cluster</name>
        <dbReference type="ChEBI" id="CHEBI:21137"/>
    </cofactor>
    <text evidence="21">Binds 1 [3Fe-4S] cluster.</text>
</comment>
<reference evidence="23" key="1">
    <citation type="submission" date="2019-03" db="EMBL/GenBank/DDBJ databases">
        <title>Improved annotation for the trematode Fasciola hepatica.</title>
        <authorList>
            <person name="Choi Y.-J."/>
            <person name="Martin J."/>
            <person name="Mitreva M."/>
        </authorList>
    </citation>
    <scope>NUCLEOTIDE SEQUENCE [LARGE SCALE GENOMIC DNA]</scope>
</reference>
<evidence type="ECO:0000256" key="14">
    <source>
        <dbReference type="ARBA" id="ARBA00023004"/>
    </source>
</evidence>
<evidence type="ECO:0000256" key="15">
    <source>
        <dbReference type="ARBA" id="ARBA00023014"/>
    </source>
</evidence>
<dbReference type="InterPro" id="IPR023753">
    <property type="entry name" value="FAD/NAD-binding_dom"/>
</dbReference>
<evidence type="ECO:0000256" key="19">
    <source>
        <dbReference type="ARBA" id="ARBA00048867"/>
    </source>
</evidence>
<gene>
    <name evidence="23" type="ORF">D915_000866</name>
</gene>
<evidence type="ECO:0000256" key="6">
    <source>
        <dbReference type="ARBA" id="ARBA00009716"/>
    </source>
</evidence>
<comment type="pathway">
    <text evidence="3">Energy metabolism; nitrogen metabolism.</text>
</comment>
<dbReference type="InterPro" id="IPR002489">
    <property type="entry name" value="Glu_synth_asu_C"/>
</dbReference>
<dbReference type="InterPro" id="IPR009051">
    <property type="entry name" value="Helical_ferredxn"/>
</dbReference>
<dbReference type="UniPathway" id="UPA00634">
    <property type="reaction ID" value="UER00690"/>
</dbReference>
<dbReference type="SUPFAM" id="SSF46548">
    <property type="entry name" value="alpha-helical ferredoxin"/>
    <property type="match status" value="1"/>
</dbReference>
<dbReference type="Gene3D" id="3.40.50.720">
    <property type="entry name" value="NAD(P)-binding Rossmann-like Domain"/>
    <property type="match status" value="1"/>
</dbReference>
<name>A0A4E0RXS1_FASHE</name>
<dbReference type="Pfam" id="PF07992">
    <property type="entry name" value="Pyr_redox_2"/>
    <property type="match status" value="1"/>
</dbReference>
<dbReference type="UniPathway" id="UPA00045"/>
<comment type="cofactor">
    <cofactor evidence="1">
        <name>FMN</name>
        <dbReference type="ChEBI" id="CHEBI:58210"/>
    </cofactor>
</comment>
<dbReference type="FunFam" id="3.20.20.70:FF:000314">
    <property type="entry name" value="Uncharacterized protein, isoform E"/>
    <property type="match status" value="1"/>
</dbReference>
<dbReference type="Gene3D" id="3.60.20.10">
    <property type="entry name" value="Glutamine Phosphoribosylpyrophosphate, subunit 1, domain 1"/>
    <property type="match status" value="1"/>
</dbReference>
<dbReference type="InterPro" id="IPR017932">
    <property type="entry name" value="GATase_2_dom"/>
</dbReference>
<keyword evidence="17 21" id="KW-0003">3Fe-4S</keyword>
<keyword evidence="9" id="KW-0288">FMN</keyword>
<keyword evidence="11" id="KW-0274">FAD</keyword>
<dbReference type="Pfam" id="PF01645">
    <property type="entry name" value="Glu_synthase"/>
    <property type="match status" value="1"/>
</dbReference>
<evidence type="ECO:0000313" key="24">
    <source>
        <dbReference type="Proteomes" id="UP000230066"/>
    </source>
</evidence>
<evidence type="ECO:0000256" key="9">
    <source>
        <dbReference type="ARBA" id="ARBA00022643"/>
    </source>
</evidence>
<evidence type="ECO:0000256" key="4">
    <source>
        <dbReference type="ARBA" id="ARBA00004909"/>
    </source>
</evidence>
<keyword evidence="13" id="KW-0560">Oxidoreductase</keyword>
<sequence>MFNPEEERASCGVGFVVNAKGKRSNRVLQEAKTMLERMDHRGACACDENTGDGAGVMTSIPYELYSRFAREANVTLPPVGEFATGMIFVRVDRAIPTEVMQKFQTYAEECGLKILFWRMADVKPDVIGHVAKSREPAIVQVFVVPISVSSENPVSKLRSQAFVLRKYASHQMEQTCYICGLSPDLVVYKGMFTTKQLWSYYADLQDPDYATHFAMVHNRFSTNTLPTWGRAHPQRMIAHNGEINTLSGNVNYSRARESLMESRLFPTELLRDKLLPIIEAEMSDSGSLDNMLEFLYHCGNYSLPEVVIMLIPEAWHNLDPTKGDMPQAKWDFFRWAACSFEPWDGPALVVFCDGRYIGAVLDRNGLRPARFCATSDDMVYLASEVGVVDVPDDVRIVQKGRLKAGRLVIVDTQVGALLDDEMLKHKIATTHPYGEWLTRGSITLDKLHRLAGDLKDHVITTNNNTIPELVSVLKDPRMPMFGYNAENISMLLLPMLKSSKEALGSMGNDTPLACLSEENPLVFDYFQQLFAQVTNPPIDPFRERVVMTLTCPIGPQKNILIPSPLQTHRLWISHPIMTLADCNLLRSLDGTLADRCTQTSEVLTWCSHVIDATFSASQAREDSCSIGSQLGTALQKLCRSAEQAIVDQRAHLLVISDRAAGPDRIPIPILLALGAVHQHLLRKKLRMQVGLIVETGEAKEVHHFCTLVGFGADAICPYLVFESIASLVSDGLLPSLEDTISEVERNYVTAVQTGFYKVMAKMGISTLHSYKGAQIFEAVGLAESVMDMCFRGAASRIGGADFEVLARETIARHMLAYPESTTLSAEVNDFSHNPGFYHWRSGGEHHINNPETVSKLQAASRTNSRKAYEAYVKLADQSARHCTLRGLFDFNYAENPIPLNEVEPAADIVRRFATGAMSLGSISAETHEALAVAMNRIKARSNTGEGGERPERYLNPILCSSIKQVASARFGVTSSYLAHADMLQIKMAQGAKPGEGGELPGYKVTEEIAETRYAVPGVGLISPPPHHDIYSIEDLSQLIYDLKAANPLALVSVKLVSEVGVGVIAAGVAKARAAHITISGHDGGTGASSWTGIKHAGLPWELGIAETHQILVHQRTRSRVLLQVDGQIRTGRDVIVGALLGADEFAMSTAPLIVLGCIMMRKCHLNTCPVGIATQDPVLRAKFAGQPEHVINYLFLMAEEVREYMSRLGVRRLDDIIGHTEYLKPIRTNFTSKALKLDLRPLLVKSEPIRVFPTWSSILQEDWDPKNDEELTPVEQLAQYLHEDRALDCALLKLAQPILETPVDEQIDPAHANVFYEAKIGNSDRAFGSTLSFAISRQFNVNGLPEGRHIKILLRGSAGQSFCAFLAKGVTVRLEGDANDYVAKGLSGGHVTIVPPRKLLEQGFQTQQNLIVGNVCLYGATEGVLFLRGQAAERFCVRNSGAIVVVEGVGDHGCEYMTGGRAVILGRTGRNFAAGMSGGLAFVYDTDGIQGPFGRKCNRELVDLEPMTLENPYSSWLQSIIGEFTKETCSEVGAQILNTWESSIENFVLVFPRDYRRALAEMEEKQKETNQLTAQSINKNLPNKSTLDIEDFADNKSSYGPAQEPEEQLDKLRGFVRYARNKTAYRPTEERIHDWGEVYDHQAVRKNLRKQAARCMDCGVPFCQSYAGCPLGNLIPNWNDLVFNNDWHSAHLALLQTNNFPEFTGRVCPAPCEAACVLGINSDPVTIKNIECAIADKAWEQDWIKAGTEKFREPTGRRVVIVGSGPAGLACADQLNKAGHEVTVVERRDKPGGLLRYGIPTMKLDRHVLDRRLDLMRENGVQFVVSTRVGGLGDSNGRHDLNANCADNEDTVEWSSEHLLQNYDAVILCLGSTWPRDLNIPGRHLNGIYFALSFLERWQKEQHRGVKSPIDSRFSELPDEIALHALAKDKRVAILGGGDTGVDCIATSLRQGAKSVQTMEVLPPPPPRRDEEENPWPEWPRVWRTEYGHSEVVLRYGRDPRQFSTVTKEFLDNGSGSVCGLRTVQVEWSKNVDTGRWQMTELSDTENVVECDLVLLAMGFVGPETSLITQLRLAMEQSESRIKTQEPSSYATSVPRVFAAGDCRRGQSLVVHAINEGRQAAREVDLYLMGSTALPGQGGHVKAKDGRLC</sequence>
<evidence type="ECO:0000256" key="12">
    <source>
        <dbReference type="ARBA" id="ARBA00022962"/>
    </source>
</evidence>
<evidence type="ECO:0000256" key="8">
    <source>
        <dbReference type="ARBA" id="ARBA00022630"/>
    </source>
</evidence>
<evidence type="ECO:0000256" key="21">
    <source>
        <dbReference type="PIRSR" id="PIRSR000187-2"/>
    </source>
</evidence>
<dbReference type="GO" id="GO:0097054">
    <property type="term" value="P:L-glutamate biosynthetic process"/>
    <property type="evidence" value="ECO:0007669"/>
    <property type="project" value="UniProtKB-UniPathway"/>
</dbReference>
<dbReference type="SUPFAM" id="SSF51395">
    <property type="entry name" value="FMN-linked oxidoreductases"/>
    <property type="match status" value="1"/>
</dbReference>
<dbReference type="InterPro" id="IPR036485">
    <property type="entry name" value="Glu_synth_asu_C_sf"/>
</dbReference>
<dbReference type="Pfam" id="PF00310">
    <property type="entry name" value="GATase_2"/>
    <property type="match status" value="1"/>
</dbReference>
<evidence type="ECO:0000256" key="17">
    <source>
        <dbReference type="ARBA" id="ARBA00023291"/>
    </source>
</evidence>
<keyword evidence="10" id="KW-0479">Metal-binding</keyword>
<dbReference type="InterPro" id="IPR028261">
    <property type="entry name" value="DPD_II"/>
</dbReference>
<comment type="catalytic activity">
    <reaction evidence="19">
        <text>2 L-glutamate + NAD(+) = L-glutamine + 2-oxoglutarate + NADH + H(+)</text>
        <dbReference type="Rhea" id="RHEA:13753"/>
        <dbReference type="ChEBI" id="CHEBI:15378"/>
        <dbReference type="ChEBI" id="CHEBI:16810"/>
        <dbReference type="ChEBI" id="CHEBI:29985"/>
        <dbReference type="ChEBI" id="CHEBI:57540"/>
        <dbReference type="ChEBI" id="CHEBI:57945"/>
        <dbReference type="ChEBI" id="CHEBI:58359"/>
        <dbReference type="EC" id="1.4.1.14"/>
    </reaction>
</comment>
<comment type="pathway">
    <text evidence="4">Nitrogen metabolism.</text>
</comment>
<dbReference type="GO" id="GO:0005506">
    <property type="term" value="F:iron ion binding"/>
    <property type="evidence" value="ECO:0007669"/>
    <property type="project" value="InterPro"/>
</dbReference>
<dbReference type="InterPro" id="IPR029055">
    <property type="entry name" value="Ntn_hydrolases_N"/>
</dbReference>
<dbReference type="GO" id="GO:0010181">
    <property type="term" value="F:FMN binding"/>
    <property type="evidence" value="ECO:0007669"/>
    <property type="project" value="InterPro"/>
</dbReference>
<keyword evidence="16" id="KW-0314">Glutamate biosynthesis</keyword>
<dbReference type="GO" id="GO:0016639">
    <property type="term" value="F:oxidoreductase activity, acting on the CH-NH2 group of donors, NAD or NADP as acceptor"/>
    <property type="evidence" value="ECO:0007669"/>
    <property type="project" value="InterPro"/>
</dbReference>
<evidence type="ECO:0000256" key="11">
    <source>
        <dbReference type="ARBA" id="ARBA00022827"/>
    </source>
</evidence>
<dbReference type="PRINTS" id="PR00419">
    <property type="entry name" value="ADXRDTASE"/>
</dbReference>
<evidence type="ECO:0000313" key="23">
    <source>
        <dbReference type="EMBL" id="THD28288.1"/>
    </source>
</evidence>
<evidence type="ECO:0000256" key="18">
    <source>
        <dbReference type="ARBA" id="ARBA00024383"/>
    </source>
</evidence>
<feature type="active site" description="For GATase activity" evidence="20">
    <location>
        <position position="11"/>
    </location>
</feature>
<dbReference type="GO" id="GO:0016040">
    <property type="term" value="F:glutamate synthase (NADH) activity"/>
    <property type="evidence" value="ECO:0007669"/>
    <property type="project" value="UniProtKB-EC"/>
</dbReference>
<dbReference type="CDD" id="cd00982">
    <property type="entry name" value="gltB_C"/>
    <property type="match status" value="1"/>
</dbReference>
<dbReference type="PANTHER" id="PTHR43100">
    <property type="entry name" value="GLUTAMATE SYNTHASE [NADPH] SMALL CHAIN"/>
    <property type="match status" value="1"/>
</dbReference>
<dbReference type="InterPro" id="IPR051394">
    <property type="entry name" value="Glutamate_Synthase"/>
</dbReference>
<dbReference type="InterPro" id="IPR006005">
    <property type="entry name" value="Glut_synth_ssu1"/>
</dbReference>
<evidence type="ECO:0000256" key="10">
    <source>
        <dbReference type="ARBA" id="ARBA00022723"/>
    </source>
</evidence>
<evidence type="ECO:0000256" key="13">
    <source>
        <dbReference type="ARBA" id="ARBA00023002"/>
    </source>
</evidence>
<dbReference type="Pfam" id="PF04898">
    <property type="entry name" value="Glu_syn_central"/>
    <property type="match status" value="1"/>
</dbReference>
<keyword evidence="14" id="KW-0408">Iron</keyword>
<dbReference type="GO" id="GO:0051538">
    <property type="term" value="F:3 iron, 4 sulfur cluster binding"/>
    <property type="evidence" value="ECO:0007669"/>
    <property type="project" value="UniProtKB-KW"/>
</dbReference>
<dbReference type="InterPro" id="IPR012220">
    <property type="entry name" value="Glu_synth_euk"/>
</dbReference>
<dbReference type="InterPro" id="IPR036188">
    <property type="entry name" value="FAD/NAD-bd_sf"/>
</dbReference>
<dbReference type="NCBIfam" id="NF008730">
    <property type="entry name" value="PRK11750.1"/>
    <property type="match status" value="1"/>
</dbReference>
<feature type="binding site" evidence="21">
    <location>
        <position position="1168"/>
    </location>
    <ligand>
        <name>[3Fe-4S] cluster</name>
        <dbReference type="ChEBI" id="CHEBI:21137"/>
    </ligand>
</feature>
<evidence type="ECO:0000256" key="5">
    <source>
        <dbReference type="ARBA" id="ARBA00004944"/>
    </source>
</evidence>
<dbReference type="SUPFAM" id="SSF69336">
    <property type="entry name" value="Alpha subunit of glutamate synthase, C-terminal domain"/>
    <property type="match status" value="1"/>
</dbReference>
<dbReference type="Pfam" id="PF14691">
    <property type="entry name" value="Fer4_20"/>
    <property type="match status" value="1"/>
</dbReference>
<evidence type="ECO:0000259" key="22">
    <source>
        <dbReference type="PROSITE" id="PS51278"/>
    </source>
</evidence>
<feature type="binding site" evidence="21">
    <location>
        <position position="1157"/>
    </location>
    <ligand>
        <name>[3Fe-4S] cluster</name>
        <dbReference type="ChEBI" id="CHEBI:21137"/>
    </ligand>
</feature>
<evidence type="ECO:0000256" key="16">
    <source>
        <dbReference type="ARBA" id="ARBA00023164"/>
    </source>
</evidence>
<keyword evidence="15 21" id="KW-0411">Iron-sulfur</keyword>
<comment type="pathway">
    <text evidence="5">Amino-acid biosynthesis; L-glutamate biosynthesis via GLT pathway; L-glutamate from 2-oxoglutarate and L-glutamine (NAD(+) route): step 1/1.</text>
</comment>
<evidence type="ECO:0000256" key="3">
    <source>
        <dbReference type="ARBA" id="ARBA00004802"/>
    </source>
</evidence>
<dbReference type="FunFam" id="3.60.20.10:FF:000001">
    <property type="entry name" value="Glutamate synthase, large subunit"/>
    <property type="match status" value="1"/>
</dbReference>
<feature type="binding site" evidence="21">
    <location>
        <position position="1163"/>
    </location>
    <ligand>
        <name>[3Fe-4S] cluster</name>
        <dbReference type="ChEBI" id="CHEBI:21137"/>
    </ligand>
</feature>
<keyword evidence="24" id="KW-1185">Reference proteome</keyword>
<dbReference type="FunFam" id="3.20.20.70:FF:000031">
    <property type="entry name" value="Glutamate synthase 1 [NADH]"/>
    <property type="match status" value="1"/>
</dbReference>
<evidence type="ECO:0000256" key="2">
    <source>
        <dbReference type="ARBA" id="ARBA00001974"/>
    </source>
</evidence>
<keyword evidence="7" id="KW-0028">Amino-acid biosynthesis</keyword>
<dbReference type="SUPFAM" id="SSF56235">
    <property type="entry name" value="N-terminal nucleophile aminohydrolases (Ntn hydrolases)"/>
    <property type="match status" value="1"/>
</dbReference>
<feature type="domain" description="Glutamine amidotransferase type-2" evidence="22">
    <location>
        <begin position="11"/>
        <end position="413"/>
    </location>
</feature>
<dbReference type="Gene3D" id="1.10.1060.10">
    <property type="entry name" value="Alpha-helical ferredoxin"/>
    <property type="match status" value="1"/>
</dbReference>
<dbReference type="Gene3D" id="2.160.20.60">
    <property type="entry name" value="Glutamate synthase, alpha subunit, C-terminal domain"/>
    <property type="match status" value="1"/>
</dbReference>
<proteinExistence type="inferred from homology"/>
<dbReference type="EC" id="1.4.1.14" evidence="18"/>
<keyword evidence="8" id="KW-0285">Flavoprotein</keyword>
<dbReference type="EMBL" id="JXXN02000189">
    <property type="protein sequence ID" value="THD28288.1"/>
    <property type="molecule type" value="Genomic_DNA"/>
</dbReference>
<comment type="similarity">
    <text evidence="6">Belongs to the glutamate synthase family.</text>
</comment>
<evidence type="ECO:0000256" key="7">
    <source>
        <dbReference type="ARBA" id="ARBA00022605"/>
    </source>
</evidence>
<dbReference type="InterPro" id="IPR002932">
    <property type="entry name" value="Glu_synthdom"/>
</dbReference>
<dbReference type="PANTHER" id="PTHR43100:SF1">
    <property type="entry name" value="GLUTAMATE SYNTHASE [NADPH] SMALL CHAIN"/>
    <property type="match status" value="1"/>
</dbReference>
<dbReference type="PROSITE" id="PS51278">
    <property type="entry name" value="GATASE_TYPE_2"/>
    <property type="match status" value="1"/>
</dbReference>
<dbReference type="SUPFAM" id="SSF51971">
    <property type="entry name" value="Nucleotide-binding domain"/>
    <property type="match status" value="2"/>
</dbReference>
<organism evidence="23 24">
    <name type="scientific">Fasciola hepatica</name>
    <name type="common">Liver fluke</name>
    <dbReference type="NCBI Taxonomy" id="6192"/>
    <lineage>
        <taxon>Eukaryota</taxon>
        <taxon>Metazoa</taxon>
        <taxon>Spiralia</taxon>
        <taxon>Lophotrochozoa</taxon>
        <taxon>Platyhelminthes</taxon>
        <taxon>Trematoda</taxon>
        <taxon>Digenea</taxon>
        <taxon>Plagiorchiida</taxon>
        <taxon>Echinostomata</taxon>
        <taxon>Echinostomatoidea</taxon>
        <taxon>Fasciolidae</taxon>
        <taxon>Fasciola</taxon>
    </lineage>
</organism>
<dbReference type="InterPro" id="IPR006982">
    <property type="entry name" value="Glu_synth_centr_N"/>
</dbReference>
<dbReference type="Gene3D" id="3.20.20.70">
    <property type="entry name" value="Aldolase class I"/>
    <property type="match status" value="2"/>
</dbReference>
<dbReference type="InterPro" id="IPR013785">
    <property type="entry name" value="Aldolase_TIM"/>
</dbReference>
<comment type="cofactor">
    <cofactor evidence="2">
        <name>FAD</name>
        <dbReference type="ChEBI" id="CHEBI:57692"/>
    </cofactor>
</comment>
<protein>
    <recommendedName>
        <fullName evidence="18">glutamate synthase (NADH)</fullName>
        <ecNumber evidence="18">1.4.1.14</ecNumber>
    </recommendedName>
</protein>
<dbReference type="GO" id="GO:0050660">
    <property type="term" value="F:flavin adenine dinucleotide binding"/>
    <property type="evidence" value="ECO:0007669"/>
    <property type="project" value="InterPro"/>
</dbReference>
<keyword evidence="12" id="KW-0315">Glutamine amidotransferase</keyword>